<evidence type="ECO:0000313" key="1">
    <source>
        <dbReference type="EMBL" id="GGM11459.1"/>
    </source>
</evidence>
<evidence type="ECO:0000313" key="2">
    <source>
        <dbReference type="Proteomes" id="UP000616499"/>
    </source>
</evidence>
<proteinExistence type="predicted"/>
<comment type="caution">
    <text evidence="1">The sequence shown here is derived from an EMBL/GenBank/DDBJ whole genome shotgun (WGS) entry which is preliminary data.</text>
</comment>
<accession>A0ABQ2GSP8</accession>
<name>A0ABQ2GSP8_9PSED</name>
<dbReference type="EMBL" id="BMNW01000004">
    <property type="protein sequence ID" value="GGM11459.1"/>
    <property type="molecule type" value="Genomic_DNA"/>
</dbReference>
<protein>
    <submittedName>
        <fullName evidence="1">Uncharacterized protein</fullName>
    </submittedName>
</protein>
<organism evidence="1 2">
    <name type="scientific">Pseudomonas asuensis</name>
    <dbReference type="NCBI Taxonomy" id="1825787"/>
    <lineage>
        <taxon>Bacteria</taxon>
        <taxon>Pseudomonadati</taxon>
        <taxon>Pseudomonadota</taxon>
        <taxon>Gammaproteobacteria</taxon>
        <taxon>Pseudomonadales</taxon>
        <taxon>Pseudomonadaceae</taxon>
        <taxon>Pseudomonas</taxon>
    </lineage>
</organism>
<keyword evidence="2" id="KW-1185">Reference proteome</keyword>
<reference evidence="2" key="1">
    <citation type="journal article" date="2019" name="Int. J. Syst. Evol. Microbiol.">
        <title>The Global Catalogue of Microorganisms (GCM) 10K type strain sequencing project: providing services to taxonomists for standard genome sequencing and annotation.</title>
        <authorList>
            <consortium name="The Broad Institute Genomics Platform"/>
            <consortium name="The Broad Institute Genome Sequencing Center for Infectious Disease"/>
            <person name="Wu L."/>
            <person name="Ma J."/>
        </authorList>
    </citation>
    <scope>NUCLEOTIDE SEQUENCE [LARGE SCALE GENOMIC DNA]</scope>
    <source>
        <strain evidence="2">JCM 13501</strain>
    </source>
</reference>
<dbReference type="Proteomes" id="UP000616499">
    <property type="component" value="Unassembled WGS sequence"/>
</dbReference>
<sequence length="66" mass="7559">MRSFLRTEEKILRNGKEATVFALSVRLLSFWAKEGVLKVALWMKPSYHGVYHGKYEVNECVGADVV</sequence>
<gene>
    <name evidence="1" type="ORF">GCM10009425_23020</name>
</gene>